<proteinExistence type="predicted"/>
<reference evidence="1" key="1">
    <citation type="journal article" date="2017" name="Elife">
        <title>The kinetoplastid-infecting Bodo saltans virus (BsV), a window into the most abundant giant viruses in the sea.</title>
        <authorList>
            <person name="Deeg C.M."/>
            <person name="Chow C.-E.T."/>
            <person name="Suttle C.A."/>
        </authorList>
    </citation>
    <scope>NUCLEOTIDE SEQUENCE</scope>
    <source>
        <strain evidence="1">NG1</strain>
    </source>
</reference>
<gene>
    <name evidence="1" type="ORF">BMW23_0168</name>
</gene>
<protein>
    <submittedName>
        <fullName evidence="1">Uncharacterized protein</fullName>
    </submittedName>
</protein>
<sequence length="245" mass="29763">MNKIHFSKKKSMCQKKNSLINGKNFTQKILKNIIAYCIIYPYLYTSNTFNYYSHDVLYFTNIISQYYNFVGSIHSKNSCFIVDPYDENKLYCLDDFCNANNVKIYMETENIGNTYFIPYTTFLLEYLYSPTEKPEITNWSREQLELFIEILEYINKNWHDKGIFESLYLNDFPLRDLEFTIPHIHFHENIEYGEFDFQQNQNQQFQFHEEYLQPQHSTPSYPFQNHQMEQHPSQMEHHFAHLNFQ</sequence>
<evidence type="ECO:0000313" key="1">
    <source>
        <dbReference type="EMBL" id="ATZ80227.1"/>
    </source>
</evidence>
<dbReference type="EMBL" id="MF782455">
    <property type="protein sequence ID" value="ATZ80227.1"/>
    <property type="molecule type" value="Genomic_DNA"/>
</dbReference>
<organism evidence="1">
    <name type="scientific">Bodo saltans virus</name>
    <dbReference type="NCBI Taxonomy" id="2024608"/>
    <lineage>
        <taxon>Viruses</taxon>
        <taxon>Varidnaviria</taxon>
        <taxon>Bamfordvirae</taxon>
        <taxon>Nucleocytoviricota</taxon>
        <taxon>Megaviricetes</taxon>
        <taxon>Imitervirales</taxon>
        <taxon>Mimiviridae</taxon>
        <taxon>Klosneuvirinae</taxon>
        <taxon>Theiavirus</taxon>
        <taxon>Theiavirus salishense</taxon>
    </lineage>
</organism>
<evidence type="ECO:0000313" key="2">
    <source>
        <dbReference type="Proteomes" id="UP000240325"/>
    </source>
</evidence>
<dbReference type="Proteomes" id="UP000240325">
    <property type="component" value="Segment"/>
</dbReference>
<accession>A0A2H4UTP5</accession>
<name>A0A2H4UTP5_9VIRU</name>
<keyword evidence="2" id="KW-1185">Reference proteome</keyword>